<dbReference type="GO" id="GO:0004519">
    <property type="term" value="F:endonuclease activity"/>
    <property type="evidence" value="ECO:0007669"/>
    <property type="project" value="UniProtKB-KW"/>
</dbReference>
<dbReference type="EC" id="3.1.21.-" evidence="6"/>
<feature type="domain" description="Type I restriction modification DNA specificity" evidence="5">
    <location>
        <begin position="28"/>
        <end position="196"/>
    </location>
</feature>
<dbReference type="CDD" id="cd17249">
    <property type="entry name" value="RMtype1_S_EcoR124I-TRD2-CR2_like"/>
    <property type="match status" value="1"/>
</dbReference>
<evidence type="ECO:0000313" key="7">
    <source>
        <dbReference type="Proteomes" id="UP001072034"/>
    </source>
</evidence>
<comment type="similarity">
    <text evidence="1">Belongs to the type-I restriction system S methylase family.</text>
</comment>
<dbReference type="Proteomes" id="UP001072034">
    <property type="component" value="Unassembled WGS sequence"/>
</dbReference>
<dbReference type="Pfam" id="PF01420">
    <property type="entry name" value="Methylase_S"/>
    <property type="match status" value="2"/>
</dbReference>
<keyword evidence="6" id="KW-0378">Hydrolase</keyword>
<evidence type="ECO:0000256" key="2">
    <source>
        <dbReference type="ARBA" id="ARBA00022747"/>
    </source>
</evidence>
<evidence type="ECO:0000256" key="3">
    <source>
        <dbReference type="ARBA" id="ARBA00023125"/>
    </source>
</evidence>
<dbReference type="SUPFAM" id="SSF116734">
    <property type="entry name" value="DNA methylase specificity domain"/>
    <property type="match status" value="2"/>
</dbReference>
<proteinExistence type="inferred from homology"/>
<gene>
    <name evidence="6" type="ORF">OHJ16_10790</name>
</gene>
<accession>A0ABT4IAY1</accession>
<dbReference type="PANTHER" id="PTHR43140">
    <property type="entry name" value="TYPE-1 RESTRICTION ENZYME ECOKI SPECIFICITY PROTEIN"/>
    <property type="match status" value="1"/>
</dbReference>
<protein>
    <submittedName>
        <fullName evidence="6">Restriction endonuclease subunit S</fullName>
        <ecNumber evidence="6">3.1.21.-</ecNumber>
    </submittedName>
</protein>
<comment type="caution">
    <text evidence="6">The sequence shown here is derived from an EMBL/GenBank/DDBJ whole genome shotgun (WGS) entry which is preliminary data.</text>
</comment>
<name>A0ABT4IAY1_9ACTO</name>
<feature type="domain" description="Type I restriction modification DNA specificity" evidence="5">
    <location>
        <begin position="217"/>
        <end position="392"/>
    </location>
</feature>
<keyword evidence="6" id="KW-0540">Nuclease</keyword>
<keyword evidence="3" id="KW-0238">DNA-binding</keyword>
<dbReference type="InterPro" id="IPR044946">
    <property type="entry name" value="Restrct_endonuc_typeI_TRD_sf"/>
</dbReference>
<dbReference type="CDD" id="cd17268">
    <property type="entry name" value="RMtype1_S_Ara36733I_TRD1-CR1_like"/>
    <property type="match status" value="1"/>
</dbReference>
<dbReference type="PANTHER" id="PTHR43140:SF1">
    <property type="entry name" value="TYPE I RESTRICTION ENZYME ECOKI SPECIFICITY SUBUNIT"/>
    <property type="match status" value="1"/>
</dbReference>
<comment type="subunit">
    <text evidence="4">The methyltransferase is composed of M and S polypeptides.</text>
</comment>
<sequence length="412" mass="46665">MSRIDDMIRQMCPDGVNHEPLSALGVWKGGGTPSRTRTDYWTRREIPWVTPKDMGDIELKGAEDWISSEATIDSTTPLIAGPSLAVVARSSILKRTLPVSIVPFDSTFNQDMKVLRPRKDIDVRFILHLLRSRSSDILRTSSKHGGSVDSLVMNRFFSYAIPIPPTAIQVELVRLLEKLSRTQLELETGLKAELEARRQQYAYYRNHLIWKSNAPQVALRDVGALTRGRRFTRKDIADQGIPAIHYGEIYTTYGISTRKAISHVVSERTQSLRYAEPGDVIIAGVGETVEEVGIGVAWLGNHPVAYHDDSFALHHQQDPRYISHVLRTSEYHRQKDRFVSRAKVKRLSARGIEQITIPLPPLSEQRRIADILGNFDSLVSDISSGIPAEIEARRQQYEYYRDKLLTFPEKAV</sequence>
<evidence type="ECO:0000256" key="4">
    <source>
        <dbReference type="ARBA" id="ARBA00038652"/>
    </source>
</evidence>
<reference evidence="6" key="1">
    <citation type="submission" date="2022-10" db="EMBL/GenBank/DDBJ databases">
        <title>Genome sequence of Actinomyces israelii ATCC 10048.</title>
        <authorList>
            <person name="Watt R.M."/>
            <person name="Tong W.M."/>
        </authorList>
    </citation>
    <scope>NUCLEOTIDE SEQUENCE</scope>
    <source>
        <strain evidence="6">ATCC 10048</strain>
    </source>
</reference>
<evidence type="ECO:0000313" key="6">
    <source>
        <dbReference type="EMBL" id="MCZ0858529.1"/>
    </source>
</evidence>
<keyword evidence="7" id="KW-1185">Reference proteome</keyword>
<keyword evidence="6" id="KW-0255">Endonuclease</keyword>
<dbReference type="InterPro" id="IPR051212">
    <property type="entry name" value="Type-I_RE_S_subunit"/>
</dbReference>
<evidence type="ECO:0000259" key="5">
    <source>
        <dbReference type="Pfam" id="PF01420"/>
    </source>
</evidence>
<evidence type="ECO:0000256" key="1">
    <source>
        <dbReference type="ARBA" id="ARBA00010923"/>
    </source>
</evidence>
<dbReference type="Gene3D" id="3.90.220.20">
    <property type="entry name" value="DNA methylase specificity domains"/>
    <property type="match status" value="2"/>
</dbReference>
<dbReference type="GO" id="GO:0016787">
    <property type="term" value="F:hydrolase activity"/>
    <property type="evidence" value="ECO:0007669"/>
    <property type="project" value="UniProtKB-KW"/>
</dbReference>
<dbReference type="InterPro" id="IPR000055">
    <property type="entry name" value="Restrct_endonuc_typeI_TRD"/>
</dbReference>
<organism evidence="6 7">
    <name type="scientific">Actinomyces israelii</name>
    <dbReference type="NCBI Taxonomy" id="1659"/>
    <lineage>
        <taxon>Bacteria</taxon>
        <taxon>Bacillati</taxon>
        <taxon>Actinomycetota</taxon>
        <taxon>Actinomycetes</taxon>
        <taxon>Actinomycetales</taxon>
        <taxon>Actinomycetaceae</taxon>
        <taxon>Actinomyces</taxon>
    </lineage>
</organism>
<keyword evidence="2" id="KW-0680">Restriction system</keyword>
<dbReference type="RefSeq" id="WP_268917900.1">
    <property type="nucleotide sequence ID" value="NZ_JAPTMY010000024.1"/>
</dbReference>
<dbReference type="EMBL" id="JAPTMY010000024">
    <property type="protein sequence ID" value="MCZ0858529.1"/>
    <property type="molecule type" value="Genomic_DNA"/>
</dbReference>